<organism evidence="1 2">
    <name type="scientific">Portunus trituberculatus</name>
    <name type="common">Swimming crab</name>
    <name type="synonym">Neptunus trituberculatus</name>
    <dbReference type="NCBI Taxonomy" id="210409"/>
    <lineage>
        <taxon>Eukaryota</taxon>
        <taxon>Metazoa</taxon>
        <taxon>Ecdysozoa</taxon>
        <taxon>Arthropoda</taxon>
        <taxon>Crustacea</taxon>
        <taxon>Multicrustacea</taxon>
        <taxon>Malacostraca</taxon>
        <taxon>Eumalacostraca</taxon>
        <taxon>Eucarida</taxon>
        <taxon>Decapoda</taxon>
        <taxon>Pleocyemata</taxon>
        <taxon>Brachyura</taxon>
        <taxon>Eubrachyura</taxon>
        <taxon>Portunoidea</taxon>
        <taxon>Portunidae</taxon>
        <taxon>Portuninae</taxon>
        <taxon>Portunus</taxon>
    </lineage>
</organism>
<comment type="caution">
    <text evidence="1">The sequence shown here is derived from an EMBL/GenBank/DDBJ whole genome shotgun (WGS) entry which is preliminary data.</text>
</comment>
<dbReference type="EMBL" id="VSRR010001589">
    <property type="protein sequence ID" value="MPC26351.1"/>
    <property type="molecule type" value="Genomic_DNA"/>
</dbReference>
<dbReference type="Proteomes" id="UP000324222">
    <property type="component" value="Unassembled WGS sequence"/>
</dbReference>
<evidence type="ECO:0000313" key="1">
    <source>
        <dbReference type="EMBL" id="MPC26351.1"/>
    </source>
</evidence>
<sequence>MHAPFPSRPAPPRAPRPPVIQQLRGNYRDKNQSAISGSTPLTTLASDTCTASCWPSITAAPVPRPPINTLLPGPHSHPSPSLSTPHTHHGLHYLVVIKILRKLSSFPSITCHNYVYPDIFSLTPFPVPSCFPCPSALQQPSLILLTTHPTFPSL</sequence>
<keyword evidence="2" id="KW-1185">Reference proteome</keyword>
<protein>
    <submittedName>
        <fullName evidence="1">Uncharacterized protein</fullName>
    </submittedName>
</protein>
<proteinExistence type="predicted"/>
<dbReference type="AlphaFoldDB" id="A0A5B7DXC1"/>
<evidence type="ECO:0000313" key="2">
    <source>
        <dbReference type="Proteomes" id="UP000324222"/>
    </source>
</evidence>
<name>A0A5B7DXC1_PORTR</name>
<accession>A0A5B7DXC1</accession>
<reference evidence="1 2" key="1">
    <citation type="submission" date="2019-05" db="EMBL/GenBank/DDBJ databases">
        <title>Another draft genome of Portunus trituberculatus and its Hox gene families provides insights of decapod evolution.</title>
        <authorList>
            <person name="Jeong J.-H."/>
            <person name="Song I."/>
            <person name="Kim S."/>
            <person name="Choi T."/>
            <person name="Kim D."/>
            <person name="Ryu S."/>
            <person name="Kim W."/>
        </authorList>
    </citation>
    <scope>NUCLEOTIDE SEQUENCE [LARGE SCALE GENOMIC DNA]</scope>
    <source>
        <tissue evidence="1">Muscle</tissue>
    </source>
</reference>
<gene>
    <name evidence="1" type="ORF">E2C01_019486</name>
</gene>